<keyword evidence="3" id="KW-0479">Metal-binding</keyword>
<keyword evidence="5" id="KW-0460">Magnesium</keyword>
<evidence type="ECO:0000256" key="4">
    <source>
        <dbReference type="ARBA" id="ARBA00022801"/>
    </source>
</evidence>
<dbReference type="InterPro" id="IPR029060">
    <property type="entry name" value="PIN-like_dom_sf"/>
</dbReference>
<feature type="domain" description="PIN" evidence="6">
    <location>
        <begin position="2"/>
        <end position="111"/>
    </location>
</feature>
<dbReference type="GO" id="GO:0046872">
    <property type="term" value="F:metal ion binding"/>
    <property type="evidence" value="ECO:0007669"/>
    <property type="project" value="UniProtKB-KW"/>
</dbReference>
<evidence type="ECO:0000256" key="5">
    <source>
        <dbReference type="ARBA" id="ARBA00022842"/>
    </source>
</evidence>
<dbReference type="GO" id="GO:0016787">
    <property type="term" value="F:hydrolase activity"/>
    <property type="evidence" value="ECO:0007669"/>
    <property type="project" value="UniProtKB-KW"/>
</dbReference>
<dbReference type="Gene3D" id="3.40.50.1010">
    <property type="entry name" value="5'-nuclease"/>
    <property type="match status" value="1"/>
</dbReference>
<evidence type="ECO:0000256" key="3">
    <source>
        <dbReference type="ARBA" id="ARBA00022723"/>
    </source>
</evidence>
<keyword evidence="1" id="KW-1277">Toxin-antitoxin system</keyword>
<accession>A0A1A2NVD4</accession>
<sequence>MIYLDASALVTLVTERPNAAELGEFLSAHAEFRGATSTVGLIETVRNCDQMGSFPSLMDELLRDYDELEVTSDIRDRAATLPGRLRALDAIHVASAQALGPDLIALVTYDQPVATVARSLGLPVASPGMEV</sequence>
<comment type="caution">
    <text evidence="7">The sequence shown here is derived from an EMBL/GenBank/DDBJ whole genome shotgun (WGS) entry which is preliminary data.</text>
</comment>
<keyword evidence="4" id="KW-0378">Hydrolase</keyword>
<dbReference type="InterPro" id="IPR002716">
    <property type="entry name" value="PIN_dom"/>
</dbReference>
<evidence type="ECO:0000256" key="1">
    <source>
        <dbReference type="ARBA" id="ARBA00022649"/>
    </source>
</evidence>
<evidence type="ECO:0000313" key="7">
    <source>
        <dbReference type="EMBL" id="OBI31987.1"/>
    </source>
</evidence>
<reference evidence="8" key="1">
    <citation type="submission" date="2016-06" db="EMBL/GenBank/DDBJ databases">
        <authorList>
            <person name="Sutton G."/>
            <person name="Brinkac L."/>
            <person name="Sanka R."/>
            <person name="Adams M."/>
            <person name="Lau E."/>
            <person name="Sam S."/>
            <person name="Sreng N."/>
            <person name="Him V."/>
            <person name="Kerleguer A."/>
            <person name="Cheng S."/>
        </authorList>
    </citation>
    <scope>NUCLEOTIDE SEQUENCE [LARGE SCALE GENOMIC DNA]</scope>
    <source>
        <strain evidence="8">E1876</strain>
    </source>
</reference>
<organism evidence="7 8">
    <name type="scientific">Mycolicibacter sinensis (strain JDM601)</name>
    <name type="common">Mycobacterium sinense</name>
    <dbReference type="NCBI Taxonomy" id="875328"/>
    <lineage>
        <taxon>Bacteria</taxon>
        <taxon>Bacillati</taxon>
        <taxon>Actinomycetota</taxon>
        <taxon>Actinomycetes</taxon>
        <taxon>Mycobacteriales</taxon>
        <taxon>Mycobacteriaceae</taxon>
        <taxon>Mycolicibacter</taxon>
    </lineage>
</organism>
<dbReference type="Proteomes" id="UP000093943">
    <property type="component" value="Unassembled WGS sequence"/>
</dbReference>
<name>A0A1A2NVD4_MYCSD</name>
<proteinExistence type="predicted"/>
<dbReference type="Pfam" id="PF01850">
    <property type="entry name" value="PIN"/>
    <property type="match status" value="1"/>
</dbReference>
<evidence type="ECO:0000256" key="2">
    <source>
        <dbReference type="ARBA" id="ARBA00022722"/>
    </source>
</evidence>
<dbReference type="CDD" id="cd09874">
    <property type="entry name" value="PIN_MT3492-like"/>
    <property type="match status" value="1"/>
</dbReference>
<keyword evidence="2" id="KW-0540">Nuclease</keyword>
<dbReference type="SUPFAM" id="SSF88723">
    <property type="entry name" value="PIN domain-like"/>
    <property type="match status" value="1"/>
</dbReference>
<dbReference type="EMBL" id="LZKG01000045">
    <property type="protein sequence ID" value="OBI31987.1"/>
    <property type="molecule type" value="Genomic_DNA"/>
</dbReference>
<evidence type="ECO:0000259" key="6">
    <source>
        <dbReference type="Pfam" id="PF01850"/>
    </source>
</evidence>
<dbReference type="GO" id="GO:0004518">
    <property type="term" value="F:nuclease activity"/>
    <property type="evidence" value="ECO:0007669"/>
    <property type="project" value="UniProtKB-KW"/>
</dbReference>
<gene>
    <name evidence="7" type="ORF">A5710_16660</name>
</gene>
<dbReference type="RefSeq" id="WP_064921395.1">
    <property type="nucleotide sequence ID" value="NZ_LZJK01000063.1"/>
</dbReference>
<protein>
    <submittedName>
        <fullName evidence="7">PIN domain-containing protein</fullName>
    </submittedName>
</protein>
<dbReference type="OrthoDB" id="4750219at2"/>
<dbReference type="AlphaFoldDB" id="A0A1A2NVD4"/>
<evidence type="ECO:0000313" key="8">
    <source>
        <dbReference type="Proteomes" id="UP000093943"/>
    </source>
</evidence>